<dbReference type="AlphaFoldDB" id="A0A2N6VIK3"/>
<organism evidence="1 2">
    <name type="scientific">Brevibacterium paucivorans</name>
    <dbReference type="NCBI Taxonomy" id="170994"/>
    <lineage>
        <taxon>Bacteria</taxon>
        <taxon>Bacillati</taxon>
        <taxon>Actinomycetota</taxon>
        <taxon>Actinomycetes</taxon>
        <taxon>Micrococcales</taxon>
        <taxon>Brevibacteriaceae</taxon>
        <taxon>Brevibacterium</taxon>
    </lineage>
</organism>
<dbReference type="RefSeq" id="WP_373277487.1">
    <property type="nucleotide sequence ID" value="NZ_PNHK01000536.1"/>
</dbReference>
<accession>A0A2N6VIK3</accession>
<reference evidence="1 2" key="1">
    <citation type="submission" date="2017-09" db="EMBL/GenBank/DDBJ databases">
        <title>Bacterial strain isolated from the female urinary microbiota.</title>
        <authorList>
            <person name="Thomas-White K."/>
            <person name="Kumar N."/>
            <person name="Forster S."/>
            <person name="Putonti C."/>
            <person name="Lawley T."/>
            <person name="Wolfe A.J."/>
        </authorList>
    </citation>
    <scope>NUCLEOTIDE SEQUENCE [LARGE SCALE GENOMIC DNA]</scope>
    <source>
        <strain evidence="1 2">UMB1301</strain>
    </source>
</reference>
<sequence>NETLDYSYQKQLDLLQKVRRGVADVATSRKRLELQEAQTKIGEAFSGISDEFGDVGLAIQRAEDKTNELQARAGAMNELLETGALEDFSGTGGDDIDRQLAAMSSDNDVEMELQRMRDSLPASK</sequence>
<feature type="non-terminal residue" evidence="1">
    <location>
        <position position="1"/>
    </location>
</feature>
<evidence type="ECO:0000313" key="2">
    <source>
        <dbReference type="Proteomes" id="UP000235598"/>
    </source>
</evidence>
<feature type="non-terminal residue" evidence="1">
    <location>
        <position position="124"/>
    </location>
</feature>
<comment type="caution">
    <text evidence="1">The sequence shown here is derived from an EMBL/GenBank/DDBJ whole genome shotgun (WGS) entry which is preliminary data.</text>
</comment>
<dbReference type="EMBL" id="PNHK01000536">
    <property type="protein sequence ID" value="PMD01470.1"/>
    <property type="molecule type" value="Genomic_DNA"/>
</dbReference>
<name>A0A2N6VIK3_9MICO</name>
<evidence type="ECO:0000313" key="1">
    <source>
        <dbReference type="EMBL" id="PMD01470.1"/>
    </source>
</evidence>
<protein>
    <submittedName>
        <fullName evidence="1">Phage shock protein A</fullName>
    </submittedName>
</protein>
<gene>
    <name evidence="1" type="ORF">CJ199_14915</name>
</gene>
<dbReference type="Proteomes" id="UP000235598">
    <property type="component" value="Unassembled WGS sequence"/>
</dbReference>
<proteinExistence type="predicted"/>